<feature type="transmembrane region" description="Helical" evidence="1">
    <location>
        <begin position="71"/>
        <end position="96"/>
    </location>
</feature>
<dbReference type="Proteomes" id="UP000030341">
    <property type="component" value="Chromosome 2"/>
</dbReference>
<dbReference type="eggNOG" id="ENOG503307H">
    <property type="taxonomic scope" value="Bacteria"/>
</dbReference>
<protein>
    <recommendedName>
        <fullName evidence="4">DUF2834 domain-containing protein</fullName>
    </recommendedName>
</protein>
<accession>A0A0A7EIW0</accession>
<keyword evidence="1" id="KW-0472">Membrane</keyword>
<evidence type="ECO:0000313" key="2">
    <source>
        <dbReference type="EMBL" id="AIY66590.1"/>
    </source>
</evidence>
<evidence type="ECO:0000256" key="1">
    <source>
        <dbReference type="SAM" id="Phobius"/>
    </source>
</evidence>
<name>A0A0A7EIW0_9GAMM</name>
<dbReference type="RefSeq" id="WP_040134938.1">
    <property type="nucleotide sequence ID" value="NZ_CP009889.1"/>
</dbReference>
<dbReference type="OrthoDB" id="2619901at2"/>
<evidence type="ECO:0000313" key="3">
    <source>
        <dbReference type="Proteomes" id="UP000030341"/>
    </source>
</evidence>
<keyword evidence="1" id="KW-0812">Transmembrane</keyword>
<reference evidence="2 3" key="1">
    <citation type="submission" date="2014-11" db="EMBL/GenBank/DDBJ databases">
        <title>Complete Genome Sequence of Pseudoalteromonas sp. Strain OCN003 Isolated from Kaneohe Bay, Oahu, Hawaii.</title>
        <authorList>
            <person name="Beurmann S."/>
            <person name="Videau P."/>
            <person name="Ushijima B."/>
            <person name="Smith A.M."/>
            <person name="Aeby G.S."/>
            <person name="Callahan S.M."/>
            <person name="Belcaid M."/>
        </authorList>
    </citation>
    <scope>NUCLEOTIDE SEQUENCE [LARGE SCALE GENOMIC DNA]</scope>
    <source>
        <strain evidence="2 3">OCN003</strain>
    </source>
</reference>
<dbReference type="Pfam" id="PF11196">
    <property type="entry name" value="DUF2834"/>
    <property type="match status" value="1"/>
</dbReference>
<feature type="transmembrane region" description="Helical" evidence="1">
    <location>
        <begin position="45"/>
        <end position="64"/>
    </location>
</feature>
<dbReference type="STRING" id="1348114.OM33_15715"/>
<organism evidence="2 3">
    <name type="scientific">Pseudoalteromonas piratica</name>
    <dbReference type="NCBI Taxonomy" id="1348114"/>
    <lineage>
        <taxon>Bacteria</taxon>
        <taxon>Pseudomonadati</taxon>
        <taxon>Pseudomonadota</taxon>
        <taxon>Gammaproteobacteria</taxon>
        <taxon>Alteromonadales</taxon>
        <taxon>Pseudoalteromonadaceae</taxon>
        <taxon>Pseudoalteromonas</taxon>
    </lineage>
</organism>
<dbReference type="InterPro" id="IPR021362">
    <property type="entry name" value="DUF2834"/>
</dbReference>
<dbReference type="EMBL" id="CP009889">
    <property type="protein sequence ID" value="AIY66590.1"/>
    <property type="molecule type" value="Genomic_DNA"/>
</dbReference>
<proteinExistence type="predicted"/>
<dbReference type="HOGENOM" id="CLU_144129_1_1_6"/>
<dbReference type="KEGG" id="pseo:OM33_15715"/>
<feature type="transmembrane region" description="Helical" evidence="1">
    <location>
        <begin position="5"/>
        <end position="25"/>
    </location>
</feature>
<gene>
    <name evidence="2" type="ORF">OM33_15715</name>
</gene>
<dbReference type="AlphaFoldDB" id="A0A0A7EIW0"/>
<keyword evidence="1" id="KW-1133">Transmembrane helix</keyword>
<keyword evidence="3" id="KW-1185">Reference proteome</keyword>
<sequence length="111" mass="12238">MKYFYLFATIAGTVIPLSAIFPWFMANGFNLKLLFQAVSASSVGLFAWLDVLIAAITLIGFIVVDAKVNKIAYWYLAIIGTVCVGVSCGLPLYLYLRTRQHEAQLSDAQPL</sequence>
<evidence type="ECO:0008006" key="4">
    <source>
        <dbReference type="Google" id="ProtNLM"/>
    </source>
</evidence>